<feature type="domain" description="PEP-utilising enzyme C-terminal" evidence="19">
    <location>
        <begin position="489"/>
        <end position="774"/>
    </location>
</feature>
<dbReference type="PANTHER" id="PTHR43030">
    <property type="entry name" value="PHOSPHOENOLPYRUVATE SYNTHASE"/>
    <property type="match status" value="1"/>
</dbReference>
<evidence type="ECO:0000256" key="1">
    <source>
        <dbReference type="ARBA" id="ARBA00001946"/>
    </source>
</evidence>
<evidence type="ECO:0000256" key="2">
    <source>
        <dbReference type="ARBA" id="ARBA00002988"/>
    </source>
</evidence>
<dbReference type="Pfam" id="PF01326">
    <property type="entry name" value="PPDK_N"/>
    <property type="match status" value="1"/>
</dbReference>
<evidence type="ECO:0000313" key="20">
    <source>
        <dbReference type="EMBL" id="QSQ25413.1"/>
    </source>
</evidence>
<evidence type="ECO:0000256" key="12">
    <source>
        <dbReference type="ARBA" id="ARBA00022842"/>
    </source>
</evidence>
<dbReference type="NCBIfam" id="TIGR01418">
    <property type="entry name" value="PEP_synth"/>
    <property type="match status" value="1"/>
</dbReference>
<protein>
    <recommendedName>
        <fullName evidence="6 15">Phosphoenolpyruvate synthase</fullName>
        <shortName evidence="15">PEP synthase</shortName>
        <ecNumber evidence="5 15">2.7.9.2</ecNumber>
    </recommendedName>
    <alternativeName>
        <fullName evidence="13 15">Pyruvate, water dikinase</fullName>
    </alternativeName>
</protein>
<dbReference type="InterPro" id="IPR018274">
    <property type="entry name" value="PEP_util_AS"/>
</dbReference>
<comment type="function">
    <text evidence="2 15">Catalyzes the phosphorylation of pyruvate to phosphoenolpyruvate.</text>
</comment>
<dbReference type="InterPro" id="IPR006319">
    <property type="entry name" value="PEP_synth"/>
</dbReference>
<comment type="pathway">
    <text evidence="3 15">Carbohydrate biosynthesis; gluconeogenesis.</text>
</comment>
<keyword evidence="11 15" id="KW-0067">ATP-binding</keyword>
<organism evidence="20 21">
    <name type="scientific">Pyxidicoccus parkwayensis</name>
    <dbReference type="NCBI Taxonomy" id="2813578"/>
    <lineage>
        <taxon>Bacteria</taxon>
        <taxon>Pseudomonadati</taxon>
        <taxon>Myxococcota</taxon>
        <taxon>Myxococcia</taxon>
        <taxon>Myxococcales</taxon>
        <taxon>Cystobacterineae</taxon>
        <taxon>Myxococcaceae</taxon>
        <taxon>Pyxidicoccus</taxon>
    </lineage>
</organism>
<evidence type="ECO:0000256" key="14">
    <source>
        <dbReference type="ARBA" id="ARBA00047700"/>
    </source>
</evidence>
<dbReference type="Proteomes" id="UP000662747">
    <property type="component" value="Chromosome"/>
</dbReference>
<comment type="catalytic activity">
    <reaction evidence="14 15">
        <text>pyruvate + ATP + H2O = phosphoenolpyruvate + AMP + phosphate + 2 H(+)</text>
        <dbReference type="Rhea" id="RHEA:11364"/>
        <dbReference type="ChEBI" id="CHEBI:15361"/>
        <dbReference type="ChEBI" id="CHEBI:15377"/>
        <dbReference type="ChEBI" id="CHEBI:15378"/>
        <dbReference type="ChEBI" id="CHEBI:30616"/>
        <dbReference type="ChEBI" id="CHEBI:43474"/>
        <dbReference type="ChEBI" id="CHEBI:58702"/>
        <dbReference type="ChEBI" id="CHEBI:456215"/>
        <dbReference type="EC" id="2.7.9.2"/>
    </reaction>
</comment>
<evidence type="ECO:0000256" key="6">
    <source>
        <dbReference type="ARBA" id="ARBA00021623"/>
    </source>
</evidence>
<dbReference type="SUPFAM" id="SSF51621">
    <property type="entry name" value="Phosphoenolpyruvate/pyruvate domain"/>
    <property type="match status" value="1"/>
</dbReference>
<keyword evidence="7 15" id="KW-0808">Transferase</keyword>
<evidence type="ECO:0000256" key="16">
    <source>
        <dbReference type="SAM" id="MobiDB-lite"/>
    </source>
</evidence>
<dbReference type="GO" id="GO:0008986">
    <property type="term" value="F:pyruvate, water dikinase activity"/>
    <property type="evidence" value="ECO:0007669"/>
    <property type="project" value="UniProtKB-EC"/>
</dbReference>
<evidence type="ECO:0000259" key="18">
    <source>
        <dbReference type="Pfam" id="PF01326"/>
    </source>
</evidence>
<dbReference type="PROSITE" id="PS00370">
    <property type="entry name" value="PEP_ENZYMES_PHOS_SITE"/>
    <property type="match status" value="1"/>
</dbReference>
<keyword evidence="10 15" id="KW-0418">Kinase</keyword>
<dbReference type="InterPro" id="IPR008279">
    <property type="entry name" value="PEP-util_enz_mobile_dom"/>
</dbReference>
<dbReference type="Gene3D" id="3.20.20.60">
    <property type="entry name" value="Phosphoenolpyruvate-binding domains"/>
    <property type="match status" value="1"/>
</dbReference>
<dbReference type="Gene3D" id="3.50.30.10">
    <property type="entry name" value="Phosphohistidine domain"/>
    <property type="match status" value="1"/>
</dbReference>
<dbReference type="InterPro" id="IPR013815">
    <property type="entry name" value="ATP_grasp_subdomain_1"/>
</dbReference>
<feature type="compositionally biased region" description="Low complexity" evidence="16">
    <location>
        <begin position="10"/>
        <end position="23"/>
    </location>
</feature>
<dbReference type="InterPro" id="IPR036637">
    <property type="entry name" value="Phosphohistidine_dom_sf"/>
</dbReference>
<name>A0ABX7P4P8_9BACT</name>
<reference evidence="20 21" key="1">
    <citation type="submission" date="2021-02" db="EMBL/GenBank/DDBJ databases">
        <title>De Novo genome assembly of isolated myxobacteria.</title>
        <authorList>
            <person name="Stevens D.C."/>
        </authorList>
    </citation>
    <scope>NUCLEOTIDE SEQUENCE [LARGE SCALE GENOMIC DNA]</scope>
    <source>
        <strain evidence="21">SCPEA02</strain>
    </source>
</reference>
<evidence type="ECO:0000313" key="21">
    <source>
        <dbReference type="Proteomes" id="UP000662747"/>
    </source>
</evidence>
<comment type="similarity">
    <text evidence="4 15">Belongs to the PEP-utilizing enzyme family.</text>
</comment>
<feature type="domain" description="PEP-utilising enzyme mobile" evidence="17">
    <location>
        <begin position="386"/>
        <end position="456"/>
    </location>
</feature>
<dbReference type="Gene3D" id="3.30.470.20">
    <property type="entry name" value="ATP-grasp fold, B domain"/>
    <property type="match status" value="1"/>
</dbReference>
<sequence length="787" mass="85105">MQTTLTPQEGPSADGASGGTASSRQESPPPVLWFEALSRGDTAIAGGKGANLGELTRAGLPVPRGFVVTAAAFSASLEPLRSRLSELWRRADPDDAEALATLSGELKQLVREVEFPAPVHTALLGAYRQLGRERAVAVRSSATSEDTADTSFAGMHESYTNVVGEDAVLEKVRECWASAYGQRVIAYRRSQGLSEEPTLAVVVQEMVDSRRSGVLFTVDPSTGDRERLVIESAFGLGEVVVGGQVEPDTYVVSKQRLRLMEVRIGHKAFQIVREGQGKERRVELSAEEAGRRVLKDEEVIELARLGLRVEQHYGSPQDVEWAESGGRLFLVQSRPITTLADTGKAPKPQAPLARRPALVTGLGASPGVVSGRVRVLHHPEEGKRLRQGEVLVAPMTSPDWVPTLRRAAAIVTDSGGMTCHAAIVSRELRIPCVVGTRSATRTLRDDEEVTVDGATGQVRAGRDEAAAGAAMAVPARGLAAAAEPEPLATRLYVNLAMPGQAKEVAALPVDGVGLLRAEFMLTDALGGVHPKRLLAQGRRAEFVEKLAASLLEITRAFRPRPVIYRTTDFRTNEFRGLEGGADFEPGEANPMIGYRGCYRYLREPEIFQLELEVLARVREETPNLHVMIPFVRTKWELEACVEAMDKSPLGRQRGLERWVMAEVPSVVYRLPEYAKLGITGVSIGSNDLTQLMLGVDRDSELCAELFDESDAAVLDAIIHIIRAAREAGITSSLCGQAPSNRPDFAEHLVRAGITSISVDPGTVGAARRVIAAAERRLLLESARAEHV</sequence>
<dbReference type="SUPFAM" id="SSF52009">
    <property type="entry name" value="Phosphohistidine domain"/>
    <property type="match status" value="1"/>
</dbReference>
<evidence type="ECO:0000256" key="13">
    <source>
        <dbReference type="ARBA" id="ARBA00033470"/>
    </source>
</evidence>
<evidence type="ECO:0000259" key="17">
    <source>
        <dbReference type="Pfam" id="PF00391"/>
    </source>
</evidence>
<dbReference type="PANTHER" id="PTHR43030:SF1">
    <property type="entry name" value="PHOSPHOENOLPYRUVATE SYNTHASE"/>
    <property type="match status" value="1"/>
</dbReference>
<proteinExistence type="inferred from homology"/>
<evidence type="ECO:0000256" key="4">
    <source>
        <dbReference type="ARBA" id="ARBA00007837"/>
    </source>
</evidence>
<evidence type="ECO:0000256" key="11">
    <source>
        <dbReference type="ARBA" id="ARBA00022840"/>
    </source>
</evidence>
<dbReference type="InterPro" id="IPR002192">
    <property type="entry name" value="PPDK_AMP/ATP-bd"/>
</dbReference>
<dbReference type="NCBIfam" id="NF005057">
    <property type="entry name" value="PRK06464.1"/>
    <property type="match status" value="1"/>
</dbReference>
<evidence type="ECO:0000256" key="9">
    <source>
        <dbReference type="ARBA" id="ARBA00022741"/>
    </source>
</evidence>
<evidence type="ECO:0000256" key="15">
    <source>
        <dbReference type="PIRNR" id="PIRNR000854"/>
    </source>
</evidence>
<evidence type="ECO:0000256" key="8">
    <source>
        <dbReference type="ARBA" id="ARBA00022723"/>
    </source>
</evidence>
<keyword evidence="21" id="KW-1185">Reference proteome</keyword>
<dbReference type="EC" id="2.7.9.2" evidence="5 15"/>
<evidence type="ECO:0000256" key="5">
    <source>
        <dbReference type="ARBA" id="ARBA00011996"/>
    </source>
</evidence>
<keyword evidence="9 15" id="KW-0547">Nucleotide-binding</keyword>
<accession>A0ABX7P4P8</accession>
<dbReference type="Pfam" id="PF00391">
    <property type="entry name" value="PEP-utilizers"/>
    <property type="match status" value="1"/>
</dbReference>
<dbReference type="SUPFAM" id="SSF56059">
    <property type="entry name" value="Glutathione synthetase ATP-binding domain-like"/>
    <property type="match status" value="1"/>
</dbReference>
<evidence type="ECO:0000256" key="7">
    <source>
        <dbReference type="ARBA" id="ARBA00022679"/>
    </source>
</evidence>
<dbReference type="InterPro" id="IPR040442">
    <property type="entry name" value="Pyrv_kinase-like_dom_sf"/>
</dbReference>
<dbReference type="RefSeq" id="WP_206726968.1">
    <property type="nucleotide sequence ID" value="NZ_CP071090.1"/>
</dbReference>
<evidence type="ECO:0000256" key="10">
    <source>
        <dbReference type="ARBA" id="ARBA00022777"/>
    </source>
</evidence>
<comment type="cofactor">
    <cofactor evidence="1 15">
        <name>Mg(2+)</name>
        <dbReference type="ChEBI" id="CHEBI:18420"/>
    </cofactor>
</comment>
<dbReference type="InterPro" id="IPR015813">
    <property type="entry name" value="Pyrv/PenolPyrv_kinase-like_dom"/>
</dbReference>
<evidence type="ECO:0000259" key="19">
    <source>
        <dbReference type="Pfam" id="PF02896"/>
    </source>
</evidence>
<dbReference type="PIRSF" id="PIRSF000854">
    <property type="entry name" value="PEP_synthase"/>
    <property type="match status" value="1"/>
</dbReference>
<dbReference type="Pfam" id="PF02896">
    <property type="entry name" value="PEP-utilizers_C"/>
    <property type="match status" value="1"/>
</dbReference>
<dbReference type="EMBL" id="CP071090">
    <property type="protein sequence ID" value="QSQ25413.1"/>
    <property type="molecule type" value="Genomic_DNA"/>
</dbReference>
<keyword evidence="12 15" id="KW-0460">Magnesium</keyword>
<keyword evidence="8 15" id="KW-0479">Metal-binding</keyword>
<dbReference type="Gene3D" id="3.30.1490.20">
    <property type="entry name" value="ATP-grasp fold, A domain"/>
    <property type="match status" value="1"/>
</dbReference>
<gene>
    <name evidence="20" type="primary">ppsA</name>
    <name evidence="20" type="ORF">JY651_11000</name>
</gene>
<evidence type="ECO:0000256" key="3">
    <source>
        <dbReference type="ARBA" id="ARBA00004742"/>
    </source>
</evidence>
<feature type="domain" description="Pyruvate phosphate dikinase AMP/ATP-binding" evidence="18">
    <location>
        <begin position="44"/>
        <end position="347"/>
    </location>
</feature>
<feature type="region of interest" description="Disordered" evidence="16">
    <location>
        <begin position="1"/>
        <end position="28"/>
    </location>
</feature>
<dbReference type="InterPro" id="IPR000121">
    <property type="entry name" value="PEP_util_C"/>
</dbReference>